<dbReference type="PROSITE" id="PS51257">
    <property type="entry name" value="PROKAR_LIPOPROTEIN"/>
    <property type="match status" value="1"/>
</dbReference>
<gene>
    <name evidence="2" type="ORF">H4O11_07220</name>
</gene>
<keyword evidence="1" id="KW-0732">Signal</keyword>
<feature type="signal peptide" evidence="1">
    <location>
        <begin position="1"/>
        <end position="23"/>
    </location>
</feature>
<accession>A0A7W3FL63</accession>
<evidence type="ECO:0000313" key="3">
    <source>
        <dbReference type="Proteomes" id="UP000547058"/>
    </source>
</evidence>
<evidence type="ECO:0008006" key="4">
    <source>
        <dbReference type="Google" id="ProtNLM"/>
    </source>
</evidence>
<dbReference type="Proteomes" id="UP000547058">
    <property type="component" value="Unassembled WGS sequence"/>
</dbReference>
<evidence type="ECO:0000256" key="1">
    <source>
        <dbReference type="SAM" id="SignalP"/>
    </source>
</evidence>
<feature type="chain" id="PRO_5030743943" description="Lipoprotein" evidence="1">
    <location>
        <begin position="24"/>
        <end position="80"/>
    </location>
</feature>
<keyword evidence="3" id="KW-1185">Reference proteome</keyword>
<proteinExistence type="predicted"/>
<dbReference type="EMBL" id="JACGXS010000002">
    <property type="protein sequence ID" value="MBA8681602.1"/>
    <property type="molecule type" value="Genomic_DNA"/>
</dbReference>
<name>A0A7W3FL63_9GAMM</name>
<dbReference type="AlphaFoldDB" id="A0A7W3FL63"/>
<protein>
    <recommendedName>
        <fullName evidence="4">Lipoprotein</fullName>
    </recommendedName>
</protein>
<sequence length="80" mass="8885">MKRMIILAVAAAFLLGACSKADAAVSRLRVAVRYTTDLNEAIYTGQHLLLVTCSQMFGRLIGTMTMVVRDEIYFSQDCNH</sequence>
<reference evidence="2 3" key="1">
    <citation type="submission" date="2020-08" db="EMBL/GenBank/DDBJ databases">
        <title>Stenotrophomonas tumulicola JCM 30961.</title>
        <authorList>
            <person name="Deng Y."/>
        </authorList>
    </citation>
    <scope>NUCLEOTIDE SEQUENCE [LARGE SCALE GENOMIC DNA]</scope>
    <source>
        <strain evidence="2 3">JCM 30961</strain>
    </source>
</reference>
<comment type="caution">
    <text evidence="2">The sequence shown here is derived from an EMBL/GenBank/DDBJ whole genome shotgun (WGS) entry which is preliminary data.</text>
</comment>
<evidence type="ECO:0000313" key="2">
    <source>
        <dbReference type="EMBL" id="MBA8681602.1"/>
    </source>
</evidence>
<dbReference type="RefSeq" id="WP_182338723.1">
    <property type="nucleotide sequence ID" value="NZ_JACGXS010000002.1"/>
</dbReference>
<organism evidence="2 3">
    <name type="scientific">Stenotrophomonas tumulicola</name>
    <dbReference type="NCBI Taxonomy" id="1685415"/>
    <lineage>
        <taxon>Bacteria</taxon>
        <taxon>Pseudomonadati</taxon>
        <taxon>Pseudomonadota</taxon>
        <taxon>Gammaproteobacteria</taxon>
        <taxon>Lysobacterales</taxon>
        <taxon>Lysobacteraceae</taxon>
        <taxon>Stenotrophomonas</taxon>
    </lineage>
</organism>